<dbReference type="Proteomes" id="UP000541535">
    <property type="component" value="Unassembled WGS sequence"/>
</dbReference>
<dbReference type="PANTHER" id="PTHR36837:SF5">
    <property type="entry name" value="POLY-3-HYDROXYBUTYRATE SYNTHASE"/>
    <property type="match status" value="1"/>
</dbReference>
<feature type="compositionally biased region" description="Polar residues" evidence="3">
    <location>
        <begin position="1"/>
        <end position="12"/>
    </location>
</feature>
<keyword evidence="2 6" id="KW-0012">Acyltransferase</keyword>
<keyword evidence="7" id="KW-1185">Reference proteome</keyword>
<dbReference type="EC" id="2.3.1.-" evidence="6"/>
<accession>A0A7W5FT46</accession>
<dbReference type="GO" id="GO:0042619">
    <property type="term" value="P:poly-hydroxybutyrate biosynthetic process"/>
    <property type="evidence" value="ECO:0007669"/>
    <property type="project" value="InterPro"/>
</dbReference>
<evidence type="ECO:0000259" key="4">
    <source>
        <dbReference type="Pfam" id="PF07167"/>
    </source>
</evidence>
<reference evidence="6 7" key="1">
    <citation type="submission" date="2020-08" db="EMBL/GenBank/DDBJ databases">
        <title>Genomic Encyclopedia of Type Strains, Phase III (KMG-III): the genomes of soil and plant-associated and newly described type strains.</title>
        <authorList>
            <person name="Whitman W."/>
        </authorList>
    </citation>
    <scope>NUCLEOTIDE SEQUENCE [LARGE SCALE GENOMIC DNA]</scope>
    <source>
        <strain evidence="6 7">CECT 8897</strain>
    </source>
</reference>
<gene>
    <name evidence="6" type="ORF">FHS03_001283</name>
</gene>
<feature type="region of interest" description="Disordered" evidence="3">
    <location>
        <begin position="1"/>
        <end position="30"/>
    </location>
</feature>
<dbReference type="EMBL" id="JACHXD010000003">
    <property type="protein sequence ID" value="MBB3118252.1"/>
    <property type="molecule type" value="Genomic_DNA"/>
</dbReference>
<comment type="caution">
    <text evidence="6">The sequence shown here is derived from an EMBL/GenBank/DDBJ whole genome shotgun (WGS) entry which is preliminary data.</text>
</comment>
<protein>
    <submittedName>
        <fullName evidence="6">Polyhydroxyalkanoate synthase</fullName>
        <ecNumber evidence="6">2.3.1.-</ecNumber>
    </submittedName>
</protein>
<organism evidence="6 7">
    <name type="scientific">Pseudoduganella violacea</name>
    <dbReference type="NCBI Taxonomy" id="1715466"/>
    <lineage>
        <taxon>Bacteria</taxon>
        <taxon>Pseudomonadati</taxon>
        <taxon>Pseudomonadota</taxon>
        <taxon>Betaproteobacteria</taxon>
        <taxon>Burkholderiales</taxon>
        <taxon>Oxalobacteraceae</taxon>
        <taxon>Telluria group</taxon>
        <taxon>Pseudoduganella</taxon>
    </lineage>
</organism>
<dbReference type="InterPro" id="IPR010941">
    <property type="entry name" value="PhaC_N"/>
</dbReference>
<dbReference type="InterPro" id="IPR022211">
    <property type="entry name" value="PHBC_N"/>
</dbReference>
<dbReference type="InterPro" id="IPR051321">
    <property type="entry name" value="PHA/PHB_synthase"/>
</dbReference>
<dbReference type="Gene3D" id="3.40.50.1820">
    <property type="entry name" value="alpha/beta hydrolase"/>
    <property type="match status" value="1"/>
</dbReference>
<keyword evidence="1 6" id="KW-0808">Transferase</keyword>
<evidence type="ECO:0000313" key="6">
    <source>
        <dbReference type="EMBL" id="MBB3118252.1"/>
    </source>
</evidence>
<sequence length="604" mass="66459">MTRRSLSASFSLQRQGSGWQGGRQHSYPESGNDNAAAADLLLNAALARWTASVSPAAMAVAYADWLCHLALSPSKQQHLLLQAADSGQRWLHYVEQALRPGLPGEPQPAIEPLAQDRRFEEAAWQRWPFNAISQGFLLQQQWWHRATSGVRGVSRHHGEVVTFTVRQMLDWLAPSNFIATNPVVLDAVLQSGGACLLNGAQKAAADIWRGIVGTNAGANADAPPAYAPGRNLALTPGTVVLRNHLIELIRYAPATPKVHAAPLLIVPAWIMKYYILDLSPHNSLVRYLVEQGHTVYIISWRNPDAEDRELSMEDYRQQGVMAALDAITAQSGARRINAAGYCLGGTLLAIAAAAMARDGDTRLASVTLLAAQVDFTEPGELSLFVDESEVSFLEAGMWERGYLDTRQMAGAFQLLRSNDLIWSRRLREYLLNLPTIDSDLMAWNADATRMPYRMHSEYLRNLFLRNDLANGRYQAGGRAVALTDIETPFFAVGTLSDHVAPWRSVYKLLLLADADVTFLLTSGGHNAGVVSPPGETGRVYQIATHYEDTAYIDPDSWHACVEQHDGSWWPAWAEWLARQAGPLGDPPPPGPMLGEAPGTYIFQR</sequence>
<evidence type="ECO:0000256" key="2">
    <source>
        <dbReference type="ARBA" id="ARBA00023315"/>
    </source>
</evidence>
<name>A0A7W5FT46_9BURK</name>
<dbReference type="PANTHER" id="PTHR36837">
    <property type="entry name" value="POLY(3-HYDROXYALKANOATE) POLYMERASE SUBUNIT PHAC"/>
    <property type="match status" value="1"/>
</dbReference>
<proteinExistence type="predicted"/>
<evidence type="ECO:0000256" key="1">
    <source>
        <dbReference type="ARBA" id="ARBA00022679"/>
    </source>
</evidence>
<dbReference type="AlphaFoldDB" id="A0A7W5FT46"/>
<evidence type="ECO:0000259" key="5">
    <source>
        <dbReference type="Pfam" id="PF12551"/>
    </source>
</evidence>
<dbReference type="InterPro" id="IPR029058">
    <property type="entry name" value="AB_hydrolase_fold"/>
</dbReference>
<evidence type="ECO:0000256" key="3">
    <source>
        <dbReference type="SAM" id="MobiDB-lite"/>
    </source>
</evidence>
<dbReference type="GO" id="GO:0016746">
    <property type="term" value="F:acyltransferase activity"/>
    <property type="evidence" value="ECO:0007669"/>
    <property type="project" value="UniProtKB-KW"/>
</dbReference>
<dbReference type="RefSeq" id="WP_183440194.1">
    <property type="nucleotide sequence ID" value="NZ_JACHXD010000003.1"/>
</dbReference>
<feature type="domain" description="Poly-beta-hydroxybutyrate polymerase N-terminal" evidence="5">
    <location>
        <begin position="35"/>
        <end position="75"/>
    </location>
</feature>
<dbReference type="SUPFAM" id="SSF53474">
    <property type="entry name" value="alpha/beta-Hydrolases"/>
    <property type="match status" value="1"/>
</dbReference>
<dbReference type="Pfam" id="PF07167">
    <property type="entry name" value="PhaC_N"/>
    <property type="match status" value="1"/>
</dbReference>
<feature type="domain" description="Poly-beta-hydroxybutyrate polymerase N-terminal" evidence="4">
    <location>
        <begin position="115"/>
        <end position="288"/>
    </location>
</feature>
<dbReference type="Pfam" id="PF12551">
    <property type="entry name" value="PHBC_N"/>
    <property type="match status" value="1"/>
</dbReference>
<evidence type="ECO:0000313" key="7">
    <source>
        <dbReference type="Proteomes" id="UP000541535"/>
    </source>
</evidence>